<dbReference type="EC" id="3.1.3.18" evidence="4"/>
<dbReference type="InterPro" id="IPR036412">
    <property type="entry name" value="HAD-like_sf"/>
</dbReference>
<dbReference type="EMBL" id="BJTG01000001">
    <property type="protein sequence ID" value="GEJ55609.1"/>
    <property type="molecule type" value="Genomic_DNA"/>
</dbReference>
<comment type="caution">
    <text evidence="5">The sequence shown here is derived from an EMBL/GenBank/DDBJ whole genome shotgun (WGS) entry which is preliminary data.</text>
</comment>
<dbReference type="InterPro" id="IPR023214">
    <property type="entry name" value="HAD_sf"/>
</dbReference>
<evidence type="ECO:0000256" key="1">
    <source>
        <dbReference type="ARBA" id="ARBA00000830"/>
    </source>
</evidence>
<dbReference type="SFLD" id="SFLDS00003">
    <property type="entry name" value="Haloacid_Dehalogenase"/>
    <property type="match status" value="1"/>
</dbReference>
<evidence type="ECO:0000256" key="3">
    <source>
        <dbReference type="ARBA" id="ARBA00006171"/>
    </source>
</evidence>
<dbReference type="SUPFAM" id="SSF56784">
    <property type="entry name" value="HAD-like"/>
    <property type="match status" value="1"/>
</dbReference>
<dbReference type="GO" id="GO:0006281">
    <property type="term" value="P:DNA repair"/>
    <property type="evidence" value="ECO:0007669"/>
    <property type="project" value="TreeGrafter"/>
</dbReference>
<dbReference type="GO" id="GO:0008967">
    <property type="term" value="F:phosphoglycolate phosphatase activity"/>
    <property type="evidence" value="ECO:0007669"/>
    <property type="project" value="UniProtKB-EC"/>
</dbReference>
<proteinExistence type="inferred from homology"/>
<evidence type="ECO:0000313" key="6">
    <source>
        <dbReference type="Proteomes" id="UP000503640"/>
    </source>
</evidence>
<dbReference type="Proteomes" id="UP000503640">
    <property type="component" value="Unassembled WGS sequence"/>
</dbReference>
<evidence type="ECO:0000313" key="5">
    <source>
        <dbReference type="EMBL" id="GEJ55609.1"/>
    </source>
</evidence>
<reference evidence="6" key="1">
    <citation type="journal article" date="2020" name="Appl. Environ. Microbiol.">
        <title>Diazotrophic Anaeromyxobacter Isolates from Soils.</title>
        <authorList>
            <person name="Masuda Y."/>
            <person name="Yamanaka H."/>
            <person name="Xu Z.X."/>
            <person name="Shiratori Y."/>
            <person name="Aono T."/>
            <person name="Amachi S."/>
            <person name="Senoo K."/>
            <person name="Itoh H."/>
        </authorList>
    </citation>
    <scope>NUCLEOTIDE SEQUENCE [LARGE SCALE GENOMIC DNA]</scope>
    <source>
        <strain evidence="6">R267</strain>
    </source>
</reference>
<dbReference type="InterPro" id="IPR023198">
    <property type="entry name" value="PGP-like_dom2"/>
</dbReference>
<dbReference type="Gene3D" id="3.40.50.1000">
    <property type="entry name" value="HAD superfamily/HAD-like"/>
    <property type="match status" value="1"/>
</dbReference>
<dbReference type="PANTHER" id="PTHR43434">
    <property type="entry name" value="PHOSPHOGLYCOLATE PHOSPHATASE"/>
    <property type="match status" value="1"/>
</dbReference>
<dbReference type="InterPro" id="IPR050155">
    <property type="entry name" value="HAD-like_hydrolase_sf"/>
</dbReference>
<comment type="pathway">
    <text evidence="2">Organic acid metabolism; glycolate biosynthesis; glycolate from 2-phosphoglycolate: step 1/1.</text>
</comment>
<accession>A0A7I9VH82</accession>
<gene>
    <name evidence="5" type="ORF">AMYX_03500</name>
</gene>
<comment type="catalytic activity">
    <reaction evidence="1">
        <text>2-phosphoglycolate + H2O = glycolate + phosphate</text>
        <dbReference type="Rhea" id="RHEA:14369"/>
        <dbReference type="ChEBI" id="CHEBI:15377"/>
        <dbReference type="ChEBI" id="CHEBI:29805"/>
        <dbReference type="ChEBI" id="CHEBI:43474"/>
        <dbReference type="ChEBI" id="CHEBI:58033"/>
        <dbReference type="EC" id="3.1.3.18"/>
    </reaction>
</comment>
<dbReference type="RefSeq" id="WP_176062397.1">
    <property type="nucleotide sequence ID" value="NZ_BJTG01000001.1"/>
</dbReference>
<dbReference type="Gene3D" id="1.10.150.240">
    <property type="entry name" value="Putative phosphatase, domain 2"/>
    <property type="match status" value="1"/>
</dbReference>
<dbReference type="PANTHER" id="PTHR43434:SF1">
    <property type="entry name" value="PHOSPHOGLYCOLATE PHOSPHATASE"/>
    <property type="match status" value="1"/>
</dbReference>
<protein>
    <recommendedName>
        <fullName evidence="4">phosphoglycolate phosphatase</fullName>
        <ecNumber evidence="4">3.1.3.18</ecNumber>
    </recommendedName>
</protein>
<dbReference type="SFLD" id="SFLDG01129">
    <property type="entry name" value="C1.5:_HAD__Beta-PGM__Phosphata"/>
    <property type="match status" value="1"/>
</dbReference>
<keyword evidence="6" id="KW-1185">Reference proteome</keyword>
<evidence type="ECO:0000256" key="2">
    <source>
        <dbReference type="ARBA" id="ARBA00004818"/>
    </source>
</evidence>
<organism evidence="5 6">
    <name type="scientific">Anaeromyxobacter diazotrophicus</name>
    <dbReference type="NCBI Taxonomy" id="2590199"/>
    <lineage>
        <taxon>Bacteria</taxon>
        <taxon>Pseudomonadati</taxon>
        <taxon>Myxococcota</taxon>
        <taxon>Myxococcia</taxon>
        <taxon>Myxococcales</taxon>
        <taxon>Cystobacterineae</taxon>
        <taxon>Anaeromyxobacteraceae</taxon>
        <taxon>Anaeromyxobacter</taxon>
    </lineage>
</organism>
<comment type="similarity">
    <text evidence="3">Belongs to the HAD-like hydrolase superfamily. CbbY/CbbZ/Gph/YieH family.</text>
</comment>
<name>A0A7I9VH82_9BACT</name>
<evidence type="ECO:0000256" key="4">
    <source>
        <dbReference type="ARBA" id="ARBA00013078"/>
    </source>
</evidence>
<dbReference type="AlphaFoldDB" id="A0A7I9VH82"/>
<dbReference type="Pfam" id="PF00702">
    <property type="entry name" value="Hydrolase"/>
    <property type="match status" value="1"/>
</dbReference>
<sequence>MRPSVLLFDIDGTLLHCGGAGRRALERAMEEHLGGAVRPEETWLSGMKLDGMTDRLIVREAMLAVGHPFEEALCDRILDTYADHLEQEIHGPGYEVLPGVPALLADLAAAGRTVGLCTGNIRRGARIKLGRGGLDRFFGFDDGGVYGFAGDGEAREHIVAAAVRRASARLGRALAPEEALVIGDTPRDVTAARAAGCPVLAVATGRFSVEALRAEGPDHVVPTLERAHVGALLGV</sequence>